<reference evidence="2 3" key="1">
    <citation type="submission" date="2013-09" db="EMBL/GenBank/DDBJ databases">
        <title>Corchorus capsularis genome sequencing.</title>
        <authorList>
            <person name="Alam M."/>
            <person name="Haque M.S."/>
            <person name="Islam M.S."/>
            <person name="Emdad E.M."/>
            <person name="Islam M.M."/>
            <person name="Ahmed B."/>
            <person name="Halim A."/>
            <person name="Hossen Q.M.M."/>
            <person name="Hossain M.Z."/>
            <person name="Ahmed R."/>
            <person name="Khan M.M."/>
            <person name="Islam R."/>
            <person name="Rashid M.M."/>
            <person name="Khan S.A."/>
            <person name="Rahman M.S."/>
            <person name="Alam M."/>
        </authorList>
    </citation>
    <scope>NUCLEOTIDE SEQUENCE [LARGE SCALE GENOMIC DNA]</scope>
    <source>
        <strain evidence="3">cv. CVL-1</strain>
        <tissue evidence="2">Whole seedling</tissue>
    </source>
</reference>
<evidence type="ECO:0000313" key="3">
    <source>
        <dbReference type="Proteomes" id="UP000188268"/>
    </source>
</evidence>
<evidence type="ECO:0000256" key="1">
    <source>
        <dbReference type="SAM" id="Phobius"/>
    </source>
</evidence>
<dbReference type="EMBL" id="AWWV01011715">
    <property type="protein sequence ID" value="OMO71047.1"/>
    <property type="molecule type" value="Genomic_DNA"/>
</dbReference>
<protein>
    <submittedName>
        <fullName evidence="2">Uncharacterized protein</fullName>
    </submittedName>
</protein>
<dbReference type="Proteomes" id="UP000188268">
    <property type="component" value="Unassembled WGS sequence"/>
</dbReference>
<accession>A0A1R3HKX5</accession>
<keyword evidence="1" id="KW-0472">Membrane</keyword>
<keyword evidence="1" id="KW-0812">Transmembrane</keyword>
<gene>
    <name evidence="2" type="ORF">CCACVL1_18483</name>
</gene>
<evidence type="ECO:0000313" key="2">
    <source>
        <dbReference type="EMBL" id="OMO71047.1"/>
    </source>
</evidence>
<name>A0A1R3HKX5_COCAP</name>
<feature type="transmembrane region" description="Helical" evidence="1">
    <location>
        <begin position="19"/>
        <end position="39"/>
    </location>
</feature>
<dbReference type="AlphaFoldDB" id="A0A1R3HKX5"/>
<comment type="caution">
    <text evidence="2">The sequence shown here is derived from an EMBL/GenBank/DDBJ whole genome shotgun (WGS) entry which is preliminary data.</text>
</comment>
<keyword evidence="1" id="KW-1133">Transmembrane helix</keyword>
<dbReference type="Gramene" id="OMO71047">
    <property type="protein sequence ID" value="OMO71047"/>
    <property type="gene ID" value="CCACVL1_18483"/>
</dbReference>
<sequence length="52" mass="5788">MANDTSHATSRYNKRSSNIYVMLIPCPKIIGSIAIVKVFNNPSKISDTRCCK</sequence>
<proteinExistence type="predicted"/>
<keyword evidence="3" id="KW-1185">Reference proteome</keyword>
<organism evidence="2 3">
    <name type="scientific">Corchorus capsularis</name>
    <name type="common">Jute</name>
    <dbReference type="NCBI Taxonomy" id="210143"/>
    <lineage>
        <taxon>Eukaryota</taxon>
        <taxon>Viridiplantae</taxon>
        <taxon>Streptophyta</taxon>
        <taxon>Embryophyta</taxon>
        <taxon>Tracheophyta</taxon>
        <taxon>Spermatophyta</taxon>
        <taxon>Magnoliopsida</taxon>
        <taxon>eudicotyledons</taxon>
        <taxon>Gunneridae</taxon>
        <taxon>Pentapetalae</taxon>
        <taxon>rosids</taxon>
        <taxon>malvids</taxon>
        <taxon>Malvales</taxon>
        <taxon>Malvaceae</taxon>
        <taxon>Grewioideae</taxon>
        <taxon>Apeibeae</taxon>
        <taxon>Corchorus</taxon>
    </lineage>
</organism>